<dbReference type="Proteomes" id="UP000016927">
    <property type="component" value="Unassembled WGS sequence"/>
</dbReference>
<keyword evidence="2" id="KW-1185">Reference proteome</keyword>
<reference evidence="1 2" key="1">
    <citation type="journal article" date="2013" name="BMC Genomics">
        <title>Comparative genomics of parasitic silkworm microsporidia reveal an association between genome expansion and host adaptation.</title>
        <authorList>
            <person name="Pan G."/>
            <person name="Xu J."/>
            <person name="Li T."/>
            <person name="Xia Q."/>
            <person name="Liu S.L."/>
            <person name="Zhang G."/>
            <person name="Li S."/>
            <person name="Li C."/>
            <person name="Liu H."/>
            <person name="Yang L."/>
            <person name="Liu T."/>
            <person name="Zhang X."/>
            <person name="Wu Z."/>
            <person name="Fan W."/>
            <person name="Dang X."/>
            <person name="Xiang H."/>
            <person name="Tao M."/>
            <person name="Li Y."/>
            <person name="Hu J."/>
            <person name="Li Z."/>
            <person name="Lin L."/>
            <person name="Luo J."/>
            <person name="Geng L."/>
            <person name="Wang L."/>
            <person name="Long M."/>
            <person name="Wan Y."/>
            <person name="He N."/>
            <person name="Zhang Z."/>
            <person name="Lu C."/>
            <person name="Keeling P.J."/>
            <person name="Wang J."/>
            <person name="Xiang Z."/>
            <person name="Zhou Z."/>
        </authorList>
    </citation>
    <scope>NUCLEOTIDE SEQUENCE [LARGE SCALE GENOMIC DNA]</scope>
    <source>
        <strain evidence="2">CQ1 / CVCC 102059</strain>
    </source>
</reference>
<protein>
    <submittedName>
        <fullName evidence="1">Uncharacterized protein</fullName>
    </submittedName>
</protein>
<name>R0MI92_NOSB1</name>
<dbReference type="VEuPathDB" id="MicrosporidiaDB:NBO_54g0001"/>
<organism evidence="1 2">
    <name type="scientific">Nosema bombycis (strain CQ1 / CVCC 102059)</name>
    <name type="common">Microsporidian parasite</name>
    <name type="synonym">Pebrine of silkworm</name>
    <dbReference type="NCBI Taxonomy" id="578461"/>
    <lineage>
        <taxon>Eukaryota</taxon>
        <taxon>Fungi</taxon>
        <taxon>Fungi incertae sedis</taxon>
        <taxon>Microsporidia</taxon>
        <taxon>Nosematidae</taxon>
        <taxon>Nosema</taxon>
    </lineage>
</organism>
<gene>
    <name evidence="1" type="ORF">NBO_54g0001</name>
</gene>
<evidence type="ECO:0000313" key="2">
    <source>
        <dbReference type="Proteomes" id="UP000016927"/>
    </source>
</evidence>
<proteinExistence type="predicted"/>
<evidence type="ECO:0000313" key="1">
    <source>
        <dbReference type="EMBL" id="EOB13855.1"/>
    </source>
</evidence>
<dbReference type="HOGENOM" id="CLU_2722839_0_0_1"/>
<sequence>MSTKIDKWMSTKEIYFSLVVENFSWLNNFHKSVLFNKKKRSQMAEEILKSNNKELFLIYLDKRGIYCRHKWC</sequence>
<accession>R0MI92</accession>
<dbReference type="AlphaFoldDB" id="R0MI92"/>
<dbReference type="EMBL" id="KB908962">
    <property type="protein sequence ID" value="EOB13855.1"/>
    <property type="molecule type" value="Genomic_DNA"/>
</dbReference>